<protein>
    <submittedName>
        <fullName evidence="1">DUF364 domain-containing protein</fullName>
    </submittedName>
</protein>
<dbReference type="EMBL" id="CP066744">
    <property type="protein sequence ID" value="QQK08590.1"/>
    <property type="molecule type" value="Genomic_DNA"/>
</dbReference>
<name>A0AC61MSG7_9FIRM</name>
<evidence type="ECO:0000313" key="2">
    <source>
        <dbReference type="Proteomes" id="UP000595814"/>
    </source>
</evidence>
<dbReference type="Proteomes" id="UP000595814">
    <property type="component" value="Chromosome"/>
</dbReference>
<keyword evidence="2" id="KW-1185">Reference proteome</keyword>
<sequence>MTINIDSIEYSFNKSLIGKELKDVAKLIKSWNFRESSLGLAAVNTYYNTFKKAKENNVDFSNKDAFDVYREIVKGKDVSVIGHFPFLEKQIKDICNLYIIERNPRKGDYPDSACEYLLPKSDYVFITSSTIVNKTFPRLIELSQGKKVIMVGPSTPITPILFKYGISDLSGFIVENKDGVINTINSGRHREFFKYGNMVSLKNKE</sequence>
<evidence type="ECO:0000313" key="1">
    <source>
        <dbReference type="EMBL" id="QQK08590.1"/>
    </source>
</evidence>
<accession>A0AC61MSG7</accession>
<gene>
    <name evidence="1" type="ORF">JFY71_03355</name>
</gene>
<reference evidence="1 2" key="1">
    <citation type="journal article" date="2022" name="Int. J. Syst. Evol. Microbiol.">
        <title>Miniphocaeibacter halophilus sp. nov., an ammonium-tolerant acetate-producing bacterium isolated from a biogas system.</title>
        <authorList>
            <person name="Schnurer A."/>
            <person name="Singh A."/>
            <person name="Bi S."/>
            <person name="Qiao W."/>
            <person name="Westerholm M."/>
        </authorList>
    </citation>
    <scope>NUCLEOTIDE SEQUENCE [LARGE SCALE GENOMIC DNA]</scope>
    <source>
        <strain evidence="1 2">AMB_01</strain>
    </source>
</reference>
<organism evidence="1 2">
    <name type="scientific">Miniphocaeibacter halophilus</name>
    <dbReference type="NCBI Taxonomy" id="2931922"/>
    <lineage>
        <taxon>Bacteria</taxon>
        <taxon>Bacillati</taxon>
        <taxon>Bacillota</taxon>
        <taxon>Tissierellia</taxon>
        <taxon>Tissierellales</taxon>
        <taxon>Peptoniphilaceae</taxon>
        <taxon>Miniphocaeibacter</taxon>
    </lineage>
</organism>
<proteinExistence type="predicted"/>